<protein>
    <submittedName>
        <fullName evidence="2">Uncharacterized protein</fullName>
    </submittedName>
</protein>
<feature type="region of interest" description="Disordered" evidence="1">
    <location>
        <begin position="39"/>
        <end position="63"/>
    </location>
</feature>
<dbReference type="EMBL" id="MK851048">
    <property type="protein sequence ID" value="QDH76123.1"/>
    <property type="molecule type" value="Genomic_DNA"/>
</dbReference>
<accession>A0A514C8W7</accession>
<sequence length="63" mass="6981">MTRPSFSPVFHFSSVSASGNRSLFRPAVQGYINAARPCTAKQNRDDEPSGDTKTKFTLTEKML</sequence>
<dbReference type="AlphaFoldDB" id="A0A514C8W7"/>
<keyword evidence="2" id="KW-0614">Plasmid</keyword>
<name>A0A514C8W7_MORMO</name>
<reference evidence="2" key="1">
    <citation type="submission" date="2019-04" db="EMBL/GenBank/DDBJ databases">
        <authorList>
            <person name="Hu G."/>
            <person name="Luo X."/>
        </authorList>
    </citation>
    <scope>NUCLEOTIDE SEQUENCE</scope>
    <source>
        <strain evidence="2">MM1L5</strain>
        <plasmid evidence="2">pMM1L5</plasmid>
    </source>
</reference>
<proteinExistence type="predicted"/>
<organism evidence="2">
    <name type="scientific">Morganella morganii</name>
    <name type="common">Proteus morganii</name>
    <dbReference type="NCBI Taxonomy" id="582"/>
    <lineage>
        <taxon>Bacteria</taxon>
        <taxon>Pseudomonadati</taxon>
        <taxon>Pseudomonadota</taxon>
        <taxon>Gammaproteobacteria</taxon>
        <taxon>Enterobacterales</taxon>
        <taxon>Morganellaceae</taxon>
        <taxon>Morganella</taxon>
    </lineage>
</organism>
<evidence type="ECO:0000313" key="2">
    <source>
        <dbReference type="EMBL" id="QDH76123.1"/>
    </source>
</evidence>
<feature type="compositionally biased region" description="Basic and acidic residues" evidence="1">
    <location>
        <begin position="42"/>
        <end position="54"/>
    </location>
</feature>
<geneLocation type="plasmid" evidence="2">
    <name>pMM1L5</name>
</geneLocation>
<evidence type="ECO:0000256" key="1">
    <source>
        <dbReference type="SAM" id="MobiDB-lite"/>
    </source>
</evidence>